<evidence type="ECO:0000313" key="1">
    <source>
        <dbReference type="EMBL" id="KAJ0049667.1"/>
    </source>
</evidence>
<comment type="caution">
    <text evidence="1">The sequence shown here is derived from an EMBL/GenBank/DDBJ whole genome shotgun (WGS) entry which is preliminary data.</text>
</comment>
<sequence length="470" mass="53914">MALVSDHQLGKSFSTERRPLMLKDYLRDDLSSCSSNGFKSFPRRQCCTTVRFLLEVDLKTKHSHSHKDNTKPSLLQRSRSKATSTTLSALRRASEVLRNAVKQLPFPSVKSPSPSAQHRPRKGFLSRSFSRKLLKRSFWRKAADKEEHIIKRWKLFREFLEEKHQPSDQNSHQFSSSTSSKSNSNSWTESDFAADILRSSSGNSEISSVNDVVESKKDVLSAEKKVVNNKVGVSVGGDSTYCDEDNTKEWQNEAEKEQFSPVSVLDCPFEDDKDSSSPSSPFEHGLARMEGTKQKLMQKIRRFETLAHLEPLDLEKRIALSELEDETLESPLQTLNKNILFNGDEDEAEKKVSEFLKVMRSTTQSNILMCKADNLLSDFFREWIEEEDAKVGCKEFEQELLKVAQDWINGESQELLMGWEVEGGRRDYIKEMEKNGRFRNVKEEKEEVGLDLEVQIFTTLVNELVVDVFM</sequence>
<name>A0ACC0ZGE4_9ROSI</name>
<dbReference type="Proteomes" id="UP001163603">
    <property type="component" value="Chromosome 2"/>
</dbReference>
<accession>A0ACC0ZGE4</accession>
<organism evidence="1 2">
    <name type="scientific">Pistacia integerrima</name>
    <dbReference type="NCBI Taxonomy" id="434235"/>
    <lineage>
        <taxon>Eukaryota</taxon>
        <taxon>Viridiplantae</taxon>
        <taxon>Streptophyta</taxon>
        <taxon>Embryophyta</taxon>
        <taxon>Tracheophyta</taxon>
        <taxon>Spermatophyta</taxon>
        <taxon>Magnoliopsida</taxon>
        <taxon>eudicotyledons</taxon>
        <taxon>Gunneridae</taxon>
        <taxon>Pentapetalae</taxon>
        <taxon>rosids</taxon>
        <taxon>malvids</taxon>
        <taxon>Sapindales</taxon>
        <taxon>Anacardiaceae</taxon>
        <taxon>Pistacia</taxon>
    </lineage>
</organism>
<keyword evidence="2" id="KW-1185">Reference proteome</keyword>
<gene>
    <name evidence="1" type="ORF">Pint_16038</name>
</gene>
<dbReference type="EMBL" id="CM047737">
    <property type="protein sequence ID" value="KAJ0049667.1"/>
    <property type="molecule type" value="Genomic_DNA"/>
</dbReference>
<proteinExistence type="predicted"/>
<reference evidence="2" key="1">
    <citation type="journal article" date="2023" name="G3 (Bethesda)">
        <title>Genome assembly and association tests identify interacting loci associated with vigor, precocity, and sex in interspecific pistachio rootstocks.</title>
        <authorList>
            <person name="Palmer W."/>
            <person name="Jacygrad E."/>
            <person name="Sagayaradj S."/>
            <person name="Cavanaugh K."/>
            <person name="Han R."/>
            <person name="Bertier L."/>
            <person name="Beede B."/>
            <person name="Kafkas S."/>
            <person name="Golino D."/>
            <person name="Preece J."/>
            <person name="Michelmore R."/>
        </authorList>
    </citation>
    <scope>NUCLEOTIDE SEQUENCE [LARGE SCALE GENOMIC DNA]</scope>
</reference>
<evidence type="ECO:0000313" key="2">
    <source>
        <dbReference type="Proteomes" id="UP001163603"/>
    </source>
</evidence>
<protein>
    <submittedName>
        <fullName evidence="1">Uncharacterized protein</fullName>
    </submittedName>
</protein>